<protein>
    <submittedName>
        <fullName evidence="3">Flavin reductase</fullName>
    </submittedName>
</protein>
<sequence length="157" mass="16100">MVPVDQESFREMLRRRAATVAVVTAVARPAGPPGRGGGGLVRAGVTATSFTAVSVDPPLVSFCLDAASAHAPVLARAEHVAVHLLATGQEDAARTFADGGVGRSVGYPEWVPGPFGLPLLSGVLARLLCRVVHRLPIEGRTLVIAEPLALGGGRTPA</sequence>
<dbReference type="InterPro" id="IPR050268">
    <property type="entry name" value="NADH-dep_flavin_reductase"/>
</dbReference>
<evidence type="ECO:0000313" key="3">
    <source>
        <dbReference type="EMBL" id="KXK60055.1"/>
    </source>
</evidence>
<evidence type="ECO:0000313" key="4">
    <source>
        <dbReference type="Proteomes" id="UP000070620"/>
    </source>
</evidence>
<dbReference type="SUPFAM" id="SSF50475">
    <property type="entry name" value="FMN-binding split barrel"/>
    <property type="match status" value="1"/>
</dbReference>
<comment type="caution">
    <text evidence="3">The sequence shown here is derived from an EMBL/GenBank/DDBJ whole genome shotgun (WGS) entry which is preliminary data.</text>
</comment>
<dbReference type="GO" id="GO:0006208">
    <property type="term" value="P:pyrimidine nucleobase catabolic process"/>
    <property type="evidence" value="ECO:0007669"/>
    <property type="project" value="TreeGrafter"/>
</dbReference>
<accession>A0A136PNP4</accession>
<reference evidence="3 4" key="1">
    <citation type="submission" date="2016-01" db="EMBL/GenBank/DDBJ databases">
        <title>Whole genome sequence and analysis of Micromonospora rosaria DSM 803, which can produce antibacterial substance rosamicin.</title>
        <authorList>
            <person name="Yang H."/>
            <person name="He X."/>
            <person name="Zhu D."/>
        </authorList>
    </citation>
    <scope>NUCLEOTIDE SEQUENCE [LARGE SCALE GENOMIC DNA]</scope>
    <source>
        <strain evidence="3 4">DSM 803</strain>
    </source>
</reference>
<keyword evidence="4" id="KW-1185">Reference proteome</keyword>
<dbReference type="GO" id="GO:0042602">
    <property type="term" value="F:riboflavin reductase (NADPH) activity"/>
    <property type="evidence" value="ECO:0007669"/>
    <property type="project" value="TreeGrafter"/>
</dbReference>
<feature type="domain" description="Flavin reductase like" evidence="2">
    <location>
        <begin position="13"/>
        <end position="157"/>
    </location>
</feature>
<organism evidence="3 4">
    <name type="scientific">Micromonospora rosaria</name>
    <dbReference type="NCBI Taxonomy" id="47874"/>
    <lineage>
        <taxon>Bacteria</taxon>
        <taxon>Bacillati</taxon>
        <taxon>Actinomycetota</taxon>
        <taxon>Actinomycetes</taxon>
        <taxon>Micromonosporales</taxon>
        <taxon>Micromonosporaceae</taxon>
        <taxon>Micromonospora</taxon>
    </lineage>
</organism>
<dbReference type="InterPro" id="IPR012349">
    <property type="entry name" value="Split_barrel_FMN-bd"/>
</dbReference>
<name>A0A136PNP4_9ACTN</name>
<evidence type="ECO:0000256" key="1">
    <source>
        <dbReference type="ARBA" id="ARBA00023002"/>
    </source>
</evidence>
<evidence type="ECO:0000259" key="2">
    <source>
        <dbReference type="SMART" id="SM00903"/>
    </source>
</evidence>
<dbReference type="GO" id="GO:0010181">
    <property type="term" value="F:FMN binding"/>
    <property type="evidence" value="ECO:0007669"/>
    <property type="project" value="InterPro"/>
</dbReference>
<dbReference type="EMBL" id="LRQV01000086">
    <property type="protein sequence ID" value="KXK60055.1"/>
    <property type="molecule type" value="Genomic_DNA"/>
</dbReference>
<dbReference type="InterPro" id="IPR002563">
    <property type="entry name" value="Flavin_Rdtase-like_dom"/>
</dbReference>
<dbReference type="AlphaFoldDB" id="A0A136PNP4"/>
<dbReference type="Proteomes" id="UP000070620">
    <property type="component" value="Unassembled WGS sequence"/>
</dbReference>
<dbReference type="PANTHER" id="PTHR30466">
    <property type="entry name" value="FLAVIN REDUCTASE"/>
    <property type="match status" value="1"/>
</dbReference>
<keyword evidence="1" id="KW-0560">Oxidoreductase</keyword>
<proteinExistence type="predicted"/>
<dbReference type="Pfam" id="PF01613">
    <property type="entry name" value="Flavin_Reduct"/>
    <property type="match status" value="1"/>
</dbReference>
<gene>
    <name evidence="3" type="ORF">AWW66_20925</name>
</gene>
<dbReference type="PANTHER" id="PTHR30466:SF1">
    <property type="entry name" value="FMN REDUCTASE (NADH) RUTF"/>
    <property type="match status" value="1"/>
</dbReference>
<dbReference type="Gene3D" id="2.30.110.10">
    <property type="entry name" value="Electron Transport, Fmn-binding Protein, Chain A"/>
    <property type="match status" value="1"/>
</dbReference>
<dbReference type="SMART" id="SM00903">
    <property type="entry name" value="Flavin_Reduct"/>
    <property type="match status" value="1"/>
</dbReference>